<proteinExistence type="predicted"/>
<dbReference type="SUPFAM" id="SSF50630">
    <property type="entry name" value="Acid proteases"/>
    <property type="match status" value="1"/>
</dbReference>
<accession>A0A8T9SQW3</accession>
<dbReference type="GO" id="GO:0006508">
    <property type="term" value="P:proteolysis"/>
    <property type="evidence" value="ECO:0007669"/>
    <property type="project" value="UniProtKB-KW"/>
</dbReference>
<gene>
    <name evidence="2" type="ORF">MUN82_14380</name>
</gene>
<organism evidence="2 3">
    <name type="scientific">Hymenobacter aerilatus</name>
    <dbReference type="NCBI Taxonomy" id="2932251"/>
    <lineage>
        <taxon>Bacteria</taxon>
        <taxon>Pseudomonadati</taxon>
        <taxon>Bacteroidota</taxon>
        <taxon>Cytophagia</taxon>
        <taxon>Cytophagales</taxon>
        <taxon>Hymenobacteraceae</taxon>
        <taxon>Hymenobacter</taxon>
    </lineage>
</organism>
<evidence type="ECO:0000256" key="1">
    <source>
        <dbReference type="SAM" id="SignalP"/>
    </source>
</evidence>
<keyword evidence="2" id="KW-0378">Hydrolase</keyword>
<dbReference type="Proteomes" id="UP000829925">
    <property type="component" value="Chromosome"/>
</dbReference>
<name>A0A8T9SQW3_9BACT</name>
<feature type="chain" id="PRO_5035745046" evidence="1">
    <location>
        <begin position="21"/>
        <end position="411"/>
    </location>
</feature>
<feature type="signal peptide" evidence="1">
    <location>
        <begin position="1"/>
        <end position="20"/>
    </location>
</feature>
<dbReference type="AlphaFoldDB" id="A0A8T9SQW3"/>
<dbReference type="GO" id="GO:0008233">
    <property type="term" value="F:peptidase activity"/>
    <property type="evidence" value="ECO:0007669"/>
    <property type="project" value="UniProtKB-KW"/>
</dbReference>
<evidence type="ECO:0000313" key="3">
    <source>
        <dbReference type="Proteomes" id="UP000829925"/>
    </source>
</evidence>
<keyword evidence="1" id="KW-0732">Signal</keyword>
<dbReference type="Pfam" id="PF13650">
    <property type="entry name" value="Asp_protease_2"/>
    <property type="match status" value="1"/>
</dbReference>
<dbReference type="InterPro" id="IPR021109">
    <property type="entry name" value="Peptidase_aspartic_dom_sf"/>
</dbReference>
<dbReference type="Gene3D" id="2.40.70.10">
    <property type="entry name" value="Acid Proteases"/>
    <property type="match status" value="2"/>
</dbReference>
<protein>
    <submittedName>
        <fullName evidence="2">Aspartyl protease family protein</fullName>
    </submittedName>
</protein>
<keyword evidence="3" id="KW-1185">Reference proteome</keyword>
<dbReference type="KEGG" id="haei:MUN82_14380"/>
<dbReference type="RefSeq" id="WP_245091506.1">
    <property type="nucleotide sequence ID" value="NZ_CP095053.1"/>
</dbReference>
<keyword evidence="2" id="KW-0645">Protease</keyword>
<dbReference type="EMBL" id="CP095053">
    <property type="protein sequence ID" value="UOR04127.1"/>
    <property type="molecule type" value="Genomic_DNA"/>
</dbReference>
<reference evidence="2 3" key="1">
    <citation type="submission" date="2022-04" db="EMBL/GenBank/DDBJ databases">
        <title>Hymenobacter sp. isolated from the air.</title>
        <authorList>
            <person name="Won M."/>
            <person name="Lee C.-M."/>
            <person name="Woen H.-Y."/>
            <person name="Kwon S.-W."/>
        </authorList>
    </citation>
    <scope>NUCLEOTIDE SEQUENCE [LARGE SCALE GENOMIC DNA]</scope>
    <source>
        <strain evidence="3">5413 J-13</strain>
    </source>
</reference>
<sequence>MRTFFCSFCLLLSLRLPAWAQAVTGSEPLDKLVAAMQAQSVAVVQPYLLAETRVSHLPAAYTAQVLAQMLPRFKDAATPRLVRQSTEGANTRYVFALTQNGAEKEYDVLVTPANKLLEINLLQAEAKKVDTRLSVQDLTTPAEVVMPMRIQNGLLLVTAEVDGQRGDFFLDSGAPALLLNKMRFGSSASGSTVVASQLRGVNGTGASFDYYHATNFNWQGISFHNRDVPTLDLTDLARRAGVSELLGLIGYNLLSQYAVTLDYAAQTVTLRKPTPDKSTEGLPFVMRGHLPVVEARVAGETLRLALDCGAQQNLLDVRYAAAFASQLRNSETVQLAGTDQKARSVTSGELRKLQLVQGPTFRNQPTVFSSISHLNQKPDQVTLDGLLGYPMFRQQPTTIDYVNKVVRFGGQ</sequence>
<evidence type="ECO:0000313" key="2">
    <source>
        <dbReference type="EMBL" id="UOR04127.1"/>
    </source>
</evidence>